<dbReference type="AlphaFoldDB" id="A0A7W8KKL7"/>
<evidence type="ECO:0000313" key="4">
    <source>
        <dbReference type="Proteomes" id="UP000539473"/>
    </source>
</evidence>
<feature type="transmembrane region" description="Helical" evidence="1">
    <location>
        <begin position="38"/>
        <end position="61"/>
    </location>
</feature>
<dbReference type="RefSeq" id="WP_184115436.1">
    <property type="nucleotide sequence ID" value="NZ_BNAJ01000014.1"/>
</dbReference>
<evidence type="ECO:0000313" key="2">
    <source>
        <dbReference type="EMBL" id="GHF60429.1"/>
    </source>
</evidence>
<evidence type="ECO:0000256" key="1">
    <source>
        <dbReference type="SAM" id="Phobius"/>
    </source>
</evidence>
<reference evidence="2" key="1">
    <citation type="journal article" date="2014" name="Int. J. Syst. Evol. Microbiol.">
        <title>Complete genome of a new Firmicutes species belonging to the dominant human colonic microbiota ('Ruminococcus bicirculans') reveals two chromosomes and a selective capacity to utilize plant glucans.</title>
        <authorList>
            <consortium name="NISC Comparative Sequencing Program"/>
            <person name="Wegmann U."/>
            <person name="Louis P."/>
            <person name="Goesmann A."/>
            <person name="Henrissat B."/>
            <person name="Duncan S.H."/>
            <person name="Flint H.J."/>
        </authorList>
    </citation>
    <scope>NUCLEOTIDE SEQUENCE</scope>
    <source>
        <strain evidence="2">CGMCC 1.18437</strain>
    </source>
</reference>
<keyword evidence="1" id="KW-1133">Transmembrane helix</keyword>
<comment type="caution">
    <text evidence="3">The sequence shown here is derived from an EMBL/GenBank/DDBJ whole genome shotgun (WGS) entry which is preliminary data.</text>
</comment>
<dbReference type="EMBL" id="BNAJ01000014">
    <property type="protein sequence ID" value="GHF60429.1"/>
    <property type="molecule type" value="Genomic_DNA"/>
</dbReference>
<evidence type="ECO:0000313" key="5">
    <source>
        <dbReference type="Proteomes" id="UP000619376"/>
    </source>
</evidence>
<gene>
    <name evidence="2" type="ORF">GCM10017781_40770</name>
    <name evidence="3" type="ORF">HNQ07_004228</name>
</gene>
<accession>A0A7W8KKL7</accession>
<dbReference type="EMBL" id="JACHFK010000015">
    <property type="protein sequence ID" value="MBB5378721.1"/>
    <property type="molecule type" value="Genomic_DNA"/>
</dbReference>
<keyword evidence="1" id="KW-0812">Transmembrane</keyword>
<reference evidence="5" key="2">
    <citation type="journal article" date="2019" name="Int. J. Syst. Evol. Microbiol.">
        <title>The Global Catalogue of Microorganisms (GCM) 10K type strain sequencing project: providing services to taxonomists for standard genome sequencing and annotation.</title>
        <authorList>
            <consortium name="The Broad Institute Genomics Platform"/>
            <consortium name="The Broad Institute Genome Sequencing Center for Infectious Disease"/>
            <person name="Wu L."/>
            <person name="Ma J."/>
        </authorList>
    </citation>
    <scope>NUCLEOTIDE SEQUENCE [LARGE SCALE GENOMIC DNA]</scope>
    <source>
        <strain evidence="5">CGMCC 1.18437</strain>
    </source>
</reference>
<keyword evidence="1" id="KW-0472">Membrane</keyword>
<proteinExistence type="predicted"/>
<organism evidence="3 4">
    <name type="scientific">Deinococcus metalli</name>
    <dbReference type="NCBI Taxonomy" id="1141878"/>
    <lineage>
        <taxon>Bacteria</taxon>
        <taxon>Thermotogati</taxon>
        <taxon>Deinococcota</taxon>
        <taxon>Deinococci</taxon>
        <taxon>Deinococcales</taxon>
        <taxon>Deinococcaceae</taxon>
        <taxon>Deinococcus</taxon>
    </lineage>
</organism>
<protein>
    <submittedName>
        <fullName evidence="3">Uncharacterized protein</fullName>
    </submittedName>
</protein>
<dbReference type="Proteomes" id="UP000619376">
    <property type="component" value="Unassembled WGS sequence"/>
</dbReference>
<dbReference type="Proteomes" id="UP000539473">
    <property type="component" value="Unassembled WGS sequence"/>
</dbReference>
<evidence type="ECO:0000313" key="3">
    <source>
        <dbReference type="EMBL" id="MBB5378721.1"/>
    </source>
</evidence>
<name>A0A7W8KKL7_9DEIO</name>
<reference evidence="3 4" key="3">
    <citation type="submission" date="2020-08" db="EMBL/GenBank/DDBJ databases">
        <title>Genomic Encyclopedia of Type Strains, Phase IV (KMG-IV): sequencing the most valuable type-strain genomes for metagenomic binning, comparative biology and taxonomic classification.</title>
        <authorList>
            <person name="Goeker M."/>
        </authorList>
    </citation>
    <scope>NUCLEOTIDE SEQUENCE [LARGE SCALE GENOMIC DNA]</scope>
    <source>
        <strain evidence="3 4">DSM 27521</strain>
    </source>
</reference>
<sequence>MPELPGRLIAAIHVGLCAALLWSATSYANYALENLRAGLWVGAVVDGLIWAGAVYSCFWSAKEGARRWK</sequence>
<reference evidence="2" key="4">
    <citation type="submission" date="2024-05" db="EMBL/GenBank/DDBJ databases">
        <authorList>
            <person name="Sun Q."/>
            <person name="Zhou Y."/>
        </authorList>
    </citation>
    <scope>NUCLEOTIDE SEQUENCE</scope>
    <source>
        <strain evidence="2">CGMCC 1.18437</strain>
    </source>
</reference>
<keyword evidence="5" id="KW-1185">Reference proteome</keyword>